<organism evidence="1 2">
    <name type="scientific">Kibdelosporangium aridum</name>
    <dbReference type="NCBI Taxonomy" id="2030"/>
    <lineage>
        <taxon>Bacteria</taxon>
        <taxon>Bacillati</taxon>
        <taxon>Actinomycetota</taxon>
        <taxon>Actinomycetes</taxon>
        <taxon>Pseudonocardiales</taxon>
        <taxon>Pseudonocardiaceae</taxon>
        <taxon>Kibdelosporangium</taxon>
    </lineage>
</organism>
<dbReference type="EMBL" id="QHKI01000021">
    <property type="protein sequence ID" value="RSM82743.1"/>
    <property type="molecule type" value="Genomic_DNA"/>
</dbReference>
<evidence type="ECO:0000313" key="1">
    <source>
        <dbReference type="EMBL" id="RSM82743.1"/>
    </source>
</evidence>
<dbReference type="Proteomes" id="UP000287547">
    <property type="component" value="Unassembled WGS sequence"/>
</dbReference>
<sequence length="140" mass="15356">MNTAGRRTRRRGGIDILPSGSLRVRVYAGLALDTRRPRYLSETVPSGPDAEQKAEQARLRLICTVDKQRGLWLNATLDELITRHIALMPGATTTKTTYRSYHNNPGNQSLSVYGQGMLVAQTTVGRSTESPKALSARATC</sequence>
<evidence type="ECO:0000313" key="2">
    <source>
        <dbReference type="Proteomes" id="UP000287547"/>
    </source>
</evidence>
<gene>
    <name evidence="1" type="ORF">DMH04_24260</name>
</gene>
<accession>A0A428Z6A7</accession>
<reference evidence="1 2" key="1">
    <citation type="submission" date="2018-05" db="EMBL/GenBank/DDBJ databases">
        <title>Evolution of GPA BGCs.</title>
        <authorList>
            <person name="Waglechner N."/>
            <person name="Wright G.D."/>
        </authorList>
    </citation>
    <scope>NUCLEOTIDE SEQUENCE [LARGE SCALE GENOMIC DNA]</scope>
    <source>
        <strain evidence="1 2">A82846</strain>
    </source>
</reference>
<protein>
    <submittedName>
        <fullName evidence="1">Uncharacterized protein</fullName>
    </submittedName>
</protein>
<comment type="caution">
    <text evidence="1">The sequence shown here is derived from an EMBL/GenBank/DDBJ whole genome shotgun (WGS) entry which is preliminary data.</text>
</comment>
<dbReference type="AlphaFoldDB" id="A0A428Z6A7"/>
<proteinExistence type="predicted"/>
<name>A0A428Z6A7_KIBAR</name>